<dbReference type="PANTHER" id="PTHR12220">
    <property type="entry name" value="50S/60S RIBOSOMAL PROTEIN L16"/>
    <property type="match status" value="1"/>
</dbReference>
<comment type="similarity">
    <text evidence="1 5">Belongs to the universal ribosomal protein uL16 family.</text>
</comment>
<dbReference type="GO" id="GO:0019843">
    <property type="term" value="F:rRNA binding"/>
    <property type="evidence" value="ECO:0007669"/>
    <property type="project" value="UniProtKB-KW"/>
</dbReference>
<dbReference type="GO" id="GO:0022625">
    <property type="term" value="C:cytosolic large ribosomal subunit"/>
    <property type="evidence" value="ECO:0007669"/>
    <property type="project" value="TreeGrafter"/>
</dbReference>
<evidence type="ECO:0000256" key="4">
    <source>
        <dbReference type="ARBA" id="ARBA00023274"/>
    </source>
</evidence>
<evidence type="ECO:0000256" key="2">
    <source>
        <dbReference type="ARBA" id="ARBA00022555"/>
    </source>
</evidence>
<comment type="subunit">
    <text evidence="6">Part of the 50S ribosomal subunit.</text>
</comment>
<accession>A0A2M8L356</accession>
<sequence length="137" mass="15129">MLQPKKQKYKKQFRRRKLLSLAQKGSELAFGEFGLKAVSRGILSEKQIEAARRAISFFTRKGGKIWIRVFPDKPITKKPAGMGMGSGKGEVVGFVIPVSAGRIIFEVSGIPLGEAKKALDRAADKLPLKTRFVSKNL</sequence>
<keyword evidence="3 5" id="KW-0689">Ribosomal protein</keyword>
<evidence type="ECO:0000256" key="5">
    <source>
        <dbReference type="RuleBase" id="RU004413"/>
    </source>
</evidence>
<dbReference type="GO" id="GO:0003735">
    <property type="term" value="F:structural constituent of ribosome"/>
    <property type="evidence" value="ECO:0007669"/>
    <property type="project" value="InterPro"/>
</dbReference>
<dbReference type="InterPro" id="IPR000114">
    <property type="entry name" value="Ribosomal_uL16_bact-type"/>
</dbReference>
<comment type="function">
    <text evidence="6">Binds 23S rRNA and is also seen to make contacts with the A and possibly P site tRNAs.</text>
</comment>
<evidence type="ECO:0000256" key="6">
    <source>
        <dbReference type="RuleBase" id="RU004414"/>
    </source>
</evidence>
<protein>
    <recommendedName>
        <fullName evidence="6">50S ribosomal protein L16</fullName>
    </recommendedName>
</protein>
<dbReference type="Pfam" id="PF00252">
    <property type="entry name" value="Ribosomal_L16"/>
    <property type="match status" value="1"/>
</dbReference>
<dbReference type="InterPro" id="IPR020798">
    <property type="entry name" value="Ribosomal_uL16_CS"/>
</dbReference>
<evidence type="ECO:0000256" key="1">
    <source>
        <dbReference type="ARBA" id="ARBA00008931"/>
    </source>
</evidence>
<keyword evidence="6" id="KW-0694">RNA-binding</keyword>
<dbReference type="EMBL" id="PFEK01000055">
    <property type="protein sequence ID" value="PJE67364.1"/>
    <property type="molecule type" value="Genomic_DNA"/>
</dbReference>
<gene>
    <name evidence="7" type="ORF">COU95_02825</name>
</gene>
<proteinExistence type="inferred from homology"/>
<organism evidence="7 8">
    <name type="scientific">Candidatus Shapirobacteria bacterium CG10_big_fil_rev_8_21_14_0_10_40_9</name>
    <dbReference type="NCBI Taxonomy" id="1974888"/>
    <lineage>
        <taxon>Bacteria</taxon>
        <taxon>Candidatus Shapironibacteriota</taxon>
    </lineage>
</organism>
<dbReference type="NCBIfam" id="TIGR01164">
    <property type="entry name" value="rplP_bact"/>
    <property type="match status" value="1"/>
</dbReference>
<name>A0A2M8L356_9BACT</name>
<dbReference type="PRINTS" id="PR00060">
    <property type="entry name" value="RIBOSOMALL16"/>
</dbReference>
<dbReference type="PROSITE" id="PS00586">
    <property type="entry name" value="RIBOSOMAL_L16_1"/>
    <property type="match status" value="1"/>
</dbReference>
<dbReference type="InterPro" id="IPR047873">
    <property type="entry name" value="Ribosomal_uL16"/>
</dbReference>
<dbReference type="SUPFAM" id="SSF54686">
    <property type="entry name" value="Ribosomal protein L16p/L10e"/>
    <property type="match status" value="1"/>
</dbReference>
<dbReference type="CDD" id="cd01433">
    <property type="entry name" value="Ribosomal_L16_L10e"/>
    <property type="match status" value="1"/>
</dbReference>
<keyword evidence="4 5" id="KW-0687">Ribonucleoprotein</keyword>
<dbReference type="Gene3D" id="3.90.1170.10">
    <property type="entry name" value="Ribosomal protein L10e/L16"/>
    <property type="match status" value="1"/>
</dbReference>
<dbReference type="GO" id="GO:0006412">
    <property type="term" value="P:translation"/>
    <property type="evidence" value="ECO:0007669"/>
    <property type="project" value="InterPro"/>
</dbReference>
<dbReference type="InterPro" id="IPR016180">
    <property type="entry name" value="Ribosomal_uL16_dom"/>
</dbReference>
<comment type="caution">
    <text evidence="7">The sequence shown here is derived from an EMBL/GenBank/DDBJ whole genome shotgun (WGS) entry which is preliminary data.</text>
</comment>
<reference evidence="8" key="1">
    <citation type="submission" date="2017-09" db="EMBL/GenBank/DDBJ databases">
        <title>Depth-based differentiation of microbial function through sediment-hosted aquifers and enrichment of novel symbionts in the deep terrestrial subsurface.</title>
        <authorList>
            <person name="Probst A.J."/>
            <person name="Ladd B."/>
            <person name="Jarett J.K."/>
            <person name="Geller-Mcgrath D.E."/>
            <person name="Sieber C.M.K."/>
            <person name="Emerson J.B."/>
            <person name="Anantharaman K."/>
            <person name="Thomas B.C."/>
            <person name="Malmstrom R."/>
            <person name="Stieglmeier M."/>
            <person name="Klingl A."/>
            <person name="Woyke T."/>
            <person name="Ryan C.M."/>
            <person name="Banfield J.F."/>
        </authorList>
    </citation>
    <scope>NUCLEOTIDE SEQUENCE [LARGE SCALE GENOMIC DNA]</scope>
</reference>
<evidence type="ECO:0000313" key="8">
    <source>
        <dbReference type="Proteomes" id="UP000231474"/>
    </source>
</evidence>
<dbReference type="FunFam" id="3.90.1170.10:FF:000001">
    <property type="entry name" value="50S ribosomal protein L16"/>
    <property type="match status" value="1"/>
</dbReference>
<dbReference type="GO" id="GO:0000049">
    <property type="term" value="F:tRNA binding"/>
    <property type="evidence" value="ECO:0007669"/>
    <property type="project" value="UniProtKB-KW"/>
</dbReference>
<dbReference type="InterPro" id="IPR036920">
    <property type="entry name" value="Ribosomal_uL16_sf"/>
</dbReference>
<dbReference type="Proteomes" id="UP000231474">
    <property type="component" value="Unassembled WGS sequence"/>
</dbReference>
<keyword evidence="6" id="KW-0699">rRNA-binding</keyword>
<dbReference type="PANTHER" id="PTHR12220:SF13">
    <property type="entry name" value="LARGE RIBOSOMAL SUBUNIT PROTEIN UL16M"/>
    <property type="match status" value="1"/>
</dbReference>
<evidence type="ECO:0000256" key="3">
    <source>
        <dbReference type="ARBA" id="ARBA00022980"/>
    </source>
</evidence>
<keyword evidence="2 6" id="KW-0820">tRNA-binding</keyword>
<dbReference type="AlphaFoldDB" id="A0A2M8L356"/>
<evidence type="ECO:0000313" key="7">
    <source>
        <dbReference type="EMBL" id="PJE67364.1"/>
    </source>
</evidence>